<evidence type="ECO:0000313" key="5">
    <source>
        <dbReference type="Proteomes" id="UP000318538"/>
    </source>
</evidence>
<feature type="region of interest" description="Disordered" evidence="2">
    <location>
        <begin position="329"/>
        <end position="350"/>
    </location>
</feature>
<dbReference type="PANTHER" id="PTHR35038:SF8">
    <property type="entry name" value="C-TYPE POLYHEME CYTOCHROME OMCC"/>
    <property type="match status" value="1"/>
</dbReference>
<keyword evidence="3" id="KW-0812">Transmembrane</keyword>
<dbReference type="OrthoDB" id="9814800at2"/>
<keyword evidence="3" id="KW-0472">Membrane</keyword>
<proteinExistence type="predicted"/>
<dbReference type="Proteomes" id="UP000318538">
    <property type="component" value="Chromosome"/>
</dbReference>
<evidence type="ECO:0000313" key="4">
    <source>
        <dbReference type="EMBL" id="QDT04193.1"/>
    </source>
</evidence>
<evidence type="ECO:0000256" key="1">
    <source>
        <dbReference type="ARBA" id="ARBA00022729"/>
    </source>
</evidence>
<dbReference type="KEGG" id="rlc:K227x_25820"/>
<keyword evidence="1" id="KW-0732">Signal</keyword>
<keyword evidence="3" id="KW-1133">Transmembrane helix</keyword>
<feature type="transmembrane region" description="Helical" evidence="3">
    <location>
        <begin position="29"/>
        <end position="50"/>
    </location>
</feature>
<evidence type="ECO:0000256" key="3">
    <source>
        <dbReference type="SAM" id="Phobius"/>
    </source>
</evidence>
<gene>
    <name evidence="4" type="ORF">K227x_25820</name>
</gene>
<evidence type="ECO:0000256" key="2">
    <source>
        <dbReference type="SAM" id="MobiDB-lite"/>
    </source>
</evidence>
<name>A0A517NAN3_9BACT</name>
<keyword evidence="5" id="KW-1185">Reference proteome</keyword>
<accession>A0A517NAN3</accession>
<dbReference type="EMBL" id="CP036525">
    <property type="protein sequence ID" value="QDT04193.1"/>
    <property type="molecule type" value="Genomic_DNA"/>
</dbReference>
<dbReference type="SUPFAM" id="SSF48695">
    <property type="entry name" value="Multiheme cytochromes"/>
    <property type="match status" value="1"/>
</dbReference>
<dbReference type="AlphaFoldDB" id="A0A517NAN3"/>
<reference evidence="4 5" key="1">
    <citation type="submission" date="2019-02" db="EMBL/GenBank/DDBJ databases">
        <title>Deep-cultivation of Planctomycetes and their phenomic and genomic characterization uncovers novel biology.</title>
        <authorList>
            <person name="Wiegand S."/>
            <person name="Jogler M."/>
            <person name="Boedeker C."/>
            <person name="Pinto D."/>
            <person name="Vollmers J."/>
            <person name="Rivas-Marin E."/>
            <person name="Kohn T."/>
            <person name="Peeters S.H."/>
            <person name="Heuer A."/>
            <person name="Rast P."/>
            <person name="Oberbeckmann S."/>
            <person name="Bunk B."/>
            <person name="Jeske O."/>
            <person name="Meyerdierks A."/>
            <person name="Storesund J.E."/>
            <person name="Kallscheuer N."/>
            <person name="Luecker S."/>
            <person name="Lage O.M."/>
            <person name="Pohl T."/>
            <person name="Merkel B.J."/>
            <person name="Hornburger P."/>
            <person name="Mueller R.-W."/>
            <person name="Bruemmer F."/>
            <person name="Labrenz M."/>
            <person name="Spormann A.M."/>
            <person name="Op den Camp H."/>
            <person name="Overmann J."/>
            <person name="Amann R."/>
            <person name="Jetten M.S.M."/>
            <person name="Mascher T."/>
            <person name="Medema M.H."/>
            <person name="Devos D.P."/>
            <person name="Kaster A.-K."/>
            <person name="Ovreas L."/>
            <person name="Rohde M."/>
            <person name="Galperin M.Y."/>
            <person name="Jogler C."/>
        </authorList>
    </citation>
    <scope>NUCLEOTIDE SEQUENCE [LARGE SCALE GENOMIC DNA]</scope>
    <source>
        <strain evidence="4 5">K22_7</strain>
    </source>
</reference>
<dbReference type="Gene3D" id="3.90.10.10">
    <property type="entry name" value="Cytochrome C3"/>
    <property type="match status" value="2"/>
</dbReference>
<dbReference type="InterPro" id="IPR036280">
    <property type="entry name" value="Multihaem_cyt_sf"/>
</dbReference>
<dbReference type="PANTHER" id="PTHR35038">
    <property type="entry name" value="DISSIMILATORY SULFITE REDUCTASE SIRA"/>
    <property type="match status" value="1"/>
</dbReference>
<dbReference type="InterPro" id="IPR051829">
    <property type="entry name" value="Multiheme_Cytochr_ET"/>
</dbReference>
<sequence length="542" mass="57868">MARETGKQRSQRIQIDYFRRRGGLQTFRTVCIAIGLVGAGLYAAFVLAWGGGSQVSTGQIARPHAAFQNDCQLCHEDFTPMDSEAIQLDLTMVGVKREASIGRLEAACQACHQVGDHYRNAMTSSFRLQDQNCGACHSDHQGLGHDLSAVANQKCAVCHAKLADTCKAAPTIKPDVASFTKASHGDFASLMTDDIGTIKFDHHQHLMPGQVDDGQKGAFTIEMLDAALRPRYRKTGQSDSDAVQLDCASCHTYAGNPDDLARYPERSLIADHELGRYMAPVSYRQHCAACHAMNPGIATADTTPIPHAVAWSQVDLLIAADIVGVRSTGQARGAGDDTQSTPQPGEGIGSRIDRDEAISAKLVAARKQIESQCLKCHDDASISDTAITAALDGTAAPMIPPRWLMHGLYDHAAHRDIDCRYCHQAAYPVAGSPPRPAIDHTIVMISGIESCDGCHRSATTPTPASLANPSVANMLRGQSTWAADDCTMCHRYHTSGAPANQTESANLNESAISDLGNEASVHADIHADLRDAISAVSAGATP</sequence>
<organism evidence="4 5">
    <name type="scientific">Rubripirellula lacrimiformis</name>
    <dbReference type="NCBI Taxonomy" id="1930273"/>
    <lineage>
        <taxon>Bacteria</taxon>
        <taxon>Pseudomonadati</taxon>
        <taxon>Planctomycetota</taxon>
        <taxon>Planctomycetia</taxon>
        <taxon>Pirellulales</taxon>
        <taxon>Pirellulaceae</taxon>
        <taxon>Rubripirellula</taxon>
    </lineage>
</organism>
<protein>
    <submittedName>
        <fullName evidence="4">Doubled CXXCH motif (Paired_CXXCH_1)</fullName>
    </submittedName>
</protein>
<dbReference type="RefSeq" id="WP_145169719.1">
    <property type="nucleotide sequence ID" value="NZ_CP036525.1"/>
</dbReference>